<accession>A0ABT1WJE2</accession>
<protein>
    <submittedName>
        <fullName evidence="2">Uncharacterized protein</fullName>
    </submittedName>
</protein>
<comment type="caution">
    <text evidence="2">The sequence shown here is derived from an EMBL/GenBank/DDBJ whole genome shotgun (WGS) entry which is preliminary data.</text>
</comment>
<sequence length="763" mass="84708">MFRNTPPHNLAFNGLPDNTQRINNAPIYHVATPVQPGPGSALTQGTAILLRPLVSLAGTAPIYSLMLNPAEPPAPIVHLAATALRAQLANAVSVTAYNKLLAYLCSAQCSPLTKQILCDLPVVPNDKRHNLGLNNKDENKAKVGIDIVNNGWMNIRRSLHKNVADEILKIHNELLGKVLTIAKECIQFNRETQSDPDLLFDSSFAKRKKNWIEQKLSEFLNRANQATDMLKTGICDPHLVDVVKSCQAAIASLYLMELMGNIKYRLDSITPEVEMTKAWVGILDEIDKSINSNVKTIHDIQSHSGQISENKLKLFTLGNKDALKNRYSVATLQDDRASNHESDEDKSVSLCDILDLKLPDHKTESARQKIARMYFTSLISKTAQAMFFPDTKRSLKKDGLPTNGSHVLSLYYENLRSNMSFAREYPVAQWIQTLLVNRPLEADVQGASSSAPRQEFAVFDCCAGWGNRIYAAVGLLSKNYIQYLHASDPNMSSNGIEAHLKKHLQKEGIPGVNQDELFQQINLDDLSISDNLTKALSNKFDKQFDLLATCPPYANTLLESERTQTNKVNVVFERYDNCTENSEHRFVEEFGIKLGALAAILIKANGACVVQFNSQHALVFANIIESSGFFSNVRLAVANDSLGNKGARKSKATTYAQLPLIDRVLKHNQMYVIATRNTKEARQPMGMLLSGGANDSQEQYGYRSRKAILGKLHLIDTSEGSSPSFTIDSKPPRNQYSADSDTEPMAQEWSGPPTESSKRQKLH</sequence>
<reference evidence="2 3" key="1">
    <citation type="submission" date="2022-07" db="EMBL/GenBank/DDBJ databases">
        <authorList>
            <person name="Xamxidin M."/>
            <person name="Wu M."/>
        </authorList>
    </citation>
    <scope>NUCLEOTIDE SEQUENCE [LARGE SCALE GENOMIC DNA]</scope>
    <source>
        <strain evidence="2 3">NBRC 111650</strain>
    </source>
</reference>
<name>A0ABT1WJE2_9BURK</name>
<dbReference type="EMBL" id="JANIGO010000006">
    <property type="protein sequence ID" value="MCQ8897619.1"/>
    <property type="molecule type" value="Genomic_DNA"/>
</dbReference>
<feature type="compositionally biased region" description="Polar residues" evidence="1">
    <location>
        <begin position="718"/>
        <end position="739"/>
    </location>
</feature>
<organism evidence="2 3">
    <name type="scientific">Limnobacter humi</name>
    <dbReference type="NCBI Taxonomy" id="1778671"/>
    <lineage>
        <taxon>Bacteria</taxon>
        <taxon>Pseudomonadati</taxon>
        <taxon>Pseudomonadota</taxon>
        <taxon>Betaproteobacteria</taxon>
        <taxon>Burkholderiales</taxon>
        <taxon>Burkholderiaceae</taxon>
        <taxon>Limnobacter</taxon>
    </lineage>
</organism>
<evidence type="ECO:0000256" key="1">
    <source>
        <dbReference type="SAM" id="MobiDB-lite"/>
    </source>
</evidence>
<proteinExistence type="predicted"/>
<gene>
    <name evidence="2" type="ORF">NQT62_14350</name>
</gene>
<feature type="region of interest" description="Disordered" evidence="1">
    <location>
        <begin position="718"/>
        <end position="763"/>
    </location>
</feature>
<keyword evidence="3" id="KW-1185">Reference proteome</keyword>
<dbReference type="RefSeq" id="WP_256765429.1">
    <property type="nucleotide sequence ID" value="NZ_JANIGO010000006.1"/>
</dbReference>
<evidence type="ECO:0000313" key="2">
    <source>
        <dbReference type="EMBL" id="MCQ8897619.1"/>
    </source>
</evidence>
<evidence type="ECO:0000313" key="3">
    <source>
        <dbReference type="Proteomes" id="UP001204142"/>
    </source>
</evidence>
<dbReference type="Proteomes" id="UP001204142">
    <property type="component" value="Unassembled WGS sequence"/>
</dbReference>